<dbReference type="AlphaFoldDB" id="A0A345SW65"/>
<reference evidence="10" key="1">
    <citation type="submission" date="2018-07" db="EMBL/GenBank/DDBJ databases">
        <title>Streptacidiphilus bronchialis DSM 106435 chromosome.</title>
        <authorList>
            <person name="Batra D."/>
            <person name="Gulvik C.A."/>
        </authorList>
    </citation>
    <scope>NUCLEOTIDE SEQUENCE [LARGE SCALE GENOMIC DNA]</scope>
    <source>
        <strain evidence="10">DSM 106435</strain>
    </source>
</reference>
<dbReference type="Proteomes" id="UP000249340">
    <property type="component" value="Chromosome"/>
</dbReference>
<feature type="compositionally biased region" description="Low complexity" evidence="6">
    <location>
        <begin position="300"/>
        <end position="309"/>
    </location>
</feature>
<feature type="region of interest" description="Disordered" evidence="6">
    <location>
        <begin position="1"/>
        <end position="66"/>
    </location>
</feature>
<organism evidence="9 10">
    <name type="scientific">Peterkaempfera bronchialis</name>
    <dbReference type="NCBI Taxonomy" id="2126346"/>
    <lineage>
        <taxon>Bacteria</taxon>
        <taxon>Bacillati</taxon>
        <taxon>Actinomycetota</taxon>
        <taxon>Actinomycetes</taxon>
        <taxon>Kitasatosporales</taxon>
        <taxon>Streptomycetaceae</taxon>
        <taxon>Peterkaempfera</taxon>
    </lineage>
</organism>
<evidence type="ECO:0000256" key="2">
    <source>
        <dbReference type="ARBA" id="ARBA00022475"/>
    </source>
</evidence>
<gene>
    <name evidence="9" type="ORF">C7M71_011500</name>
</gene>
<feature type="domain" description="Phage shock protein PspC N-terminal" evidence="8">
    <location>
        <begin position="62"/>
        <end position="118"/>
    </location>
</feature>
<proteinExistence type="predicted"/>
<dbReference type="RefSeq" id="WP_111495374.1">
    <property type="nucleotide sequence ID" value="NZ_CP031264.1"/>
</dbReference>
<feature type="transmembrane region" description="Helical" evidence="7">
    <location>
        <begin position="331"/>
        <end position="350"/>
    </location>
</feature>
<sequence>MTDDRTPPSPAEGPAAPGEAAASRSGREQRQATGDRGGDGTGSGASGGATAAEDGPDAPRPPLVRSDRHRVVAGVCGGLGRHLDIDPVVFRVVVAVLCLSGGLGLFLYGLAWLIVPAEGSRKTEIQRVLTGQVDAQSIGAVLLTVIGTGVFFSWMDRGDHLFPLLLLGVLIFFAVRYDPERRGHREGDRQSRRSQGPYDRHLDREEMRAWRQEWHAQWRQQRQQFRDEWAVRREEVRRAAQSPTGYRWDPRHPERNPYAPHDAPPPTAAAPAWWQREDLPAGDPLRKPGAGPSTAPPAGPSAGPEPDAPCLMRPSRHHPWQHPPYQRERSFLGPVALLLSLGAGAAVWAASGGQNGEVRLTTVLAAVLLVQGLALLIATRWGRVRGLVLPALLTTLALAAAGTVDLPIRASVGERIWVPADVSQVERTYSLGAGNARLDLSRIDPAGATVATSVRLGAGDLTVTVPNNVTLRVVVHSAAGEVQLPGGDRIGGVGTEHRANLPPLGGAESKGTITLDLKVGLGDVRVVRQ</sequence>
<dbReference type="PANTHER" id="PTHR33885:SF3">
    <property type="entry name" value="PHAGE SHOCK PROTEIN C"/>
    <property type="match status" value="1"/>
</dbReference>
<feature type="transmembrane region" description="Helical" evidence="7">
    <location>
        <begin position="362"/>
        <end position="379"/>
    </location>
</feature>
<evidence type="ECO:0000256" key="7">
    <source>
        <dbReference type="SAM" id="Phobius"/>
    </source>
</evidence>
<evidence type="ECO:0000256" key="4">
    <source>
        <dbReference type="ARBA" id="ARBA00022989"/>
    </source>
</evidence>
<evidence type="ECO:0000256" key="5">
    <source>
        <dbReference type="ARBA" id="ARBA00023136"/>
    </source>
</evidence>
<comment type="subcellular location">
    <subcellularLocation>
        <location evidence="1">Cell membrane</location>
        <topology evidence="1">Single-pass membrane protein</topology>
    </subcellularLocation>
</comment>
<dbReference type="GO" id="GO:0005886">
    <property type="term" value="C:plasma membrane"/>
    <property type="evidence" value="ECO:0007669"/>
    <property type="project" value="UniProtKB-SubCell"/>
</dbReference>
<keyword evidence="10" id="KW-1185">Reference proteome</keyword>
<evidence type="ECO:0000256" key="6">
    <source>
        <dbReference type="SAM" id="MobiDB-lite"/>
    </source>
</evidence>
<feature type="transmembrane region" description="Helical" evidence="7">
    <location>
        <begin position="160"/>
        <end position="177"/>
    </location>
</feature>
<feature type="transmembrane region" description="Helical" evidence="7">
    <location>
        <begin position="88"/>
        <end position="115"/>
    </location>
</feature>
<keyword evidence="5 7" id="KW-0472">Membrane</keyword>
<dbReference type="InterPro" id="IPR052027">
    <property type="entry name" value="PspC"/>
</dbReference>
<evidence type="ECO:0000256" key="3">
    <source>
        <dbReference type="ARBA" id="ARBA00022692"/>
    </source>
</evidence>
<name>A0A345SW65_9ACTN</name>
<evidence type="ECO:0000256" key="1">
    <source>
        <dbReference type="ARBA" id="ARBA00004162"/>
    </source>
</evidence>
<dbReference type="PANTHER" id="PTHR33885">
    <property type="entry name" value="PHAGE SHOCK PROTEIN C"/>
    <property type="match status" value="1"/>
</dbReference>
<keyword evidence="3 7" id="KW-0812">Transmembrane</keyword>
<dbReference type="Pfam" id="PF04024">
    <property type="entry name" value="PspC"/>
    <property type="match status" value="1"/>
</dbReference>
<dbReference type="OrthoDB" id="3535301at2"/>
<dbReference type="InterPro" id="IPR007168">
    <property type="entry name" value="Phageshock_PspC_N"/>
</dbReference>
<protein>
    <submittedName>
        <fullName evidence="9">PspC domain-containing protein</fullName>
    </submittedName>
</protein>
<feature type="transmembrane region" description="Helical" evidence="7">
    <location>
        <begin position="386"/>
        <end position="404"/>
    </location>
</feature>
<dbReference type="EMBL" id="CP031264">
    <property type="protein sequence ID" value="AXI77970.1"/>
    <property type="molecule type" value="Genomic_DNA"/>
</dbReference>
<keyword evidence="4 7" id="KW-1133">Transmembrane helix</keyword>
<feature type="region of interest" description="Disordered" evidence="6">
    <location>
        <begin position="240"/>
        <end position="325"/>
    </location>
</feature>
<accession>A0A345SW65</accession>
<dbReference type="KEGG" id="stri:C7M71_011500"/>
<keyword evidence="2" id="KW-1003">Cell membrane</keyword>
<evidence type="ECO:0000313" key="10">
    <source>
        <dbReference type="Proteomes" id="UP000249340"/>
    </source>
</evidence>
<evidence type="ECO:0000313" key="9">
    <source>
        <dbReference type="EMBL" id="AXI77970.1"/>
    </source>
</evidence>
<evidence type="ECO:0000259" key="8">
    <source>
        <dbReference type="Pfam" id="PF04024"/>
    </source>
</evidence>
<feature type="transmembrane region" description="Helical" evidence="7">
    <location>
        <begin position="135"/>
        <end position="154"/>
    </location>
</feature>
<feature type="compositionally biased region" description="Low complexity" evidence="6">
    <location>
        <begin position="12"/>
        <end position="23"/>
    </location>
</feature>